<gene>
    <name evidence="3" type="ORF">GSONMT00014628001</name>
</gene>
<proteinExistence type="predicted"/>
<organism evidence="3 4">
    <name type="scientific">Oncorhynchus mykiss</name>
    <name type="common">Rainbow trout</name>
    <name type="synonym">Salmo gairdneri</name>
    <dbReference type="NCBI Taxonomy" id="8022"/>
    <lineage>
        <taxon>Eukaryota</taxon>
        <taxon>Metazoa</taxon>
        <taxon>Chordata</taxon>
        <taxon>Craniata</taxon>
        <taxon>Vertebrata</taxon>
        <taxon>Euteleostomi</taxon>
        <taxon>Actinopterygii</taxon>
        <taxon>Neopterygii</taxon>
        <taxon>Teleostei</taxon>
        <taxon>Protacanthopterygii</taxon>
        <taxon>Salmoniformes</taxon>
        <taxon>Salmonidae</taxon>
        <taxon>Salmoninae</taxon>
        <taxon>Oncorhynchus</taxon>
    </lineage>
</organism>
<accession>A0A060Z785</accession>
<evidence type="ECO:0000313" key="4">
    <source>
        <dbReference type="Proteomes" id="UP000193380"/>
    </source>
</evidence>
<dbReference type="Gene3D" id="3.90.70.10">
    <property type="entry name" value="Cysteine proteinases"/>
    <property type="match status" value="1"/>
</dbReference>
<feature type="domain" description="Peptidase C19 ubiquitin carboxyl-terminal hydrolase" evidence="2">
    <location>
        <begin position="50"/>
        <end position="108"/>
    </location>
</feature>
<reference evidence="3" key="2">
    <citation type="submission" date="2014-03" db="EMBL/GenBank/DDBJ databases">
        <authorList>
            <person name="Genoscope - CEA"/>
        </authorList>
    </citation>
    <scope>NUCLEOTIDE SEQUENCE</scope>
</reference>
<feature type="compositionally biased region" description="Basic and acidic residues" evidence="1">
    <location>
        <begin position="135"/>
        <end position="145"/>
    </location>
</feature>
<evidence type="ECO:0000313" key="3">
    <source>
        <dbReference type="EMBL" id="CDQ99876.1"/>
    </source>
</evidence>
<dbReference type="AlphaFoldDB" id="A0A060Z785"/>
<dbReference type="GO" id="GO:0004843">
    <property type="term" value="F:cysteine-type deubiquitinase activity"/>
    <property type="evidence" value="ECO:0007669"/>
    <property type="project" value="InterPro"/>
</dbReference>
<sequence length="145" mass="15492">MCGAPPLSAEGGGYGIKGLTRAIHLPREAVRIQAEDFPYLHQPSALECACRVCSGSMASVTSHFLTMPRVLMLHIKRFTAGNWEPEKVDDPMSIPAELTLPALCGETAPVQHGARASSLGKNNMDNTSANSPKGTLDKPGRTLCY</sequence>
<name>A0A060Z785_ONCMY</name>
<evidence type="ECO:0000259" key="2">
    <source>
        <dbReference type="Pfam" id="PF00443"/>
    </source>
</evidence>
<feature type="compositionally biased region" description="Polar residues" evidence="1">
    <location>
        <begin position="119"/>
        <end position="133"/>
    </location>
</feature>
<feature type="region of interest" description="Disordered" evidence="1">
    <location>
        <begin position="114"/>
        <end position="145"/>
    </location>
</feature>
<protein>
    <recommendedName>
        <fullName evidence="2">Peptidase C19 ubiquitin carboxyl-terminal hydrolase domain-containing protein</fullName>
    </recommendedName>
</protein>
<dbReference type="GO" id="GO:0016579">
    <property type="term" value="P:protein deubiquitination"/>
    <property type="evidence" value="ECO:0007669"/>
    <property type="project" value="InterPro"/>
</dbReference>
<dbReference type="InterPro" id="IPR038765">
    <property type="entry name" value="Papain-like_cys_pep_sf"/>
</dbReference>
<dbReference type="PaxDb" id="8022-A0A060Z785"/>
<dbReference type="SUPFAM" id="SSF54001">
    <property type="entry name" value="Cysteine proteinases"/>
    <property type="match status" value="1"/>
</dbReference>
<dbReference type="Proteomes" id="UP000193380">
    <property type="component" value="Unassembled WGS sequence"/>
</dbReference>
<dbReference type="EMBL" id="FR950875">
    <property type="protein sequence ID" value="CDQ99876.1"/>
    <property type="molecule type" value="Genomic_DNA"/>
</dbReference>
<reference evidence="3" key="1">
    <citation type="journal article" date="2014" name="Nat. Commun.">
        <title>The rainbow trout genome provides novel insights into evolution after whole-genome duplication in vertebrates.</title>
        <authorList>
            <person name="Berthelot C."/>
            <person name="Brunet F."/>
            <person name="Chalopin D."/>
            <person name="Juanchich A."/>
            <person name="Bernard M."/>
            <person name="Noel B."/>
            <person name="Bento P."/>
            <person name="Da Silva C."/>
            <person name="Labadie K."/>
            <person name="Alberti A."/>
            <person name="Aury J.M."/>
            <person name="Louis A."/>
            <person name="Dehais P."/>
            <person name="Bardou P."/>
            <person name="Montfort J."/>
            <person name="Klopp C."/>
            <person name="Cabau C."/>
            <person name="Gaspin C."/>
            <person name="Thorgaard G.H."/>
            <person name="Boussaha M."/>
            <person name="Quillet E."/>
            <person name="Guyomard R."/>
            <person name="Galiana D."/>
            <person name="Bobe J."/>
            <person name="Volff J.N."/>
            <person name="Genet C."/>
            <person name="Wincker P."/>
            <person name="Jaillon O."/>
            <person name="Roest Crollius H."/>
            <person name="Guiguen Y."/>
        </authorList>
    </citation>
    <scope>NUCLEOTIDE SEQUENCE [LARGE SCALE GENOMIC DNA]</scope>
</reference>
<dbReference type="Pfam" id="PF00443">
    <property type="entry name" value="UCH"/>
    <property type="match status" value="1"/>
</dbReference>
<evidence type="ECO:0000256" key="1">
    <source>
        <dbReference type="SAM" id="MobiDB-lite"/>
    </source>
</evidence>
<dbReference type="InterPro" id="IPR001394">
    <property type="entry name" value="Peptidase_C19_UCH"/>
</dbReference>
<dbReference type="STRING" id="8022.A0A060Z785"/>